<dbReference type="EMBL" id="JARAKH010001024">
    <property type="protein sequence ID" value="KAK8373668.1"/>
    <property type="molecule type" value="Genomic_DNA"/>
</dbReference>
<dbReference type="Proteomes" id="UP001487740">
    <property type="component" value="Unassembled WGS sequence"/>
</dbReference>
<proteinExistence type="predicted"/>
<keyword evidence="1" id="KW-1133">Transmembrane helix</keyword>
<evidence type="ECO:0000313" key="3">
    <source>
        <dbReference type="Proteomes" id="UP001487740"/>
    </source>
</evidence>
<keyword evidence="1" id="KW-0472">Membrane</keyword>
<comment type="caution">
    <text evidence="2">The sequence shown here is derived from an EMBL/GenBank/DDBJ whole genome shotgun (WGS) entry which is preliminary data.</text>
</comment>
<evidence type="ECO:0000313" key="2">
    <source>
        <dbReference type="EMBL" id="KAK8373668.1"/>
    </source>
</evidence>
<name>A0AAW0SER6_SCYPA</name>
<reference evidence="2 3" key="1">
    <citation type="submission" date="2023-03" db="EMBL/GenBank/DDBJ databases">
        <title>High-quality genome of Scylla paramamosain provides insights in environmental adaptation.</title>
        <authorList>
            <person name="Zhang L."/>
        </authorList>
    </citation>
    <scope>NUCLEOTIDE SEQUENCE [LARGE SCALE GENOMIC DNA]</scope>
    <source>
        <strain evidence="2">LZ_2023a</strain>
        <tissue evidence="2">Muscle</tissue>
    </source>
</reference>
<keyword evidence="1" id="KW-0812">Transmembrane</keyword>
<feature type="transmembrane region" description="Helical" evidence="1">
    <location>
        <begin position="23"/>
        <end position="44"/>
    </location>
</feature>
<keyword evidence="3" id="KW-1185">Reference proteome</keyword>
<accession>A0AAW0SER6</accession>
<sequence>MRHIIASKNDSFQNVLVCPEGQAMFLVSFVAVLCVVGAAIALYVPDAQELGFFRNGGESGNADDGGTGGSGGIGGIGGSGGSGENGILVVPAISSCYACYLFPLCLSPTSFVLSLVHTGGLIISPSDSL</sequence>
<dbReference type="AlphaFoldDB" id="A0AAW0SER6"/>
<evidence type="ECO:0000256" key="1">
    <source>
        <dbReference type="SAM" id="Phobius"/>
    </source>
</evidence>
<organism evidence="2 3">
    <name type="scientific">Scylla paramamosain</name>
    <name type="common">Mud crab</name>
    <dbReference type="NCBI Taxonomy" id="85552"/>
    <lineage>
        <taxon>Eukaryota</taxon>
        <taxon>Metazoa</taxon>
        <taxon>Ecdysozoa</taxon>
        <taxon>Arthropoda</taxon>
        <taxon>Crustacea</taxon>
        <taxon>Multicrustacea</taxon>
        <taxon>Malacostraca</taxon>
        <taxon>Eumalacostraca</taxon>
        <taxon>Eucarida</taxon>
        <taxon>Decapoda</taxon>
        <taxon>Pleocyemata</taxon>
        <taxon>Brachyura</taxon>
        <taxon>Eubrachyura</taxon>
        <taxon>Portunoidea</taxon>
        <taxon>Portunidae</taxon>
        <taxon>Portuninae</taxon>
        <taxon>Scylla</taxon>
    </lineage>
</organism>
<protein>
    <submittedName>
        <fullName evidence="2">Uncharacterized protein</fullName>
    </submittedName>
</protein>
<gene>
    <name evidence="2" type="ORF">O3P69_011912</name>
</gene>